<protein>
    <submittedName>
        <fullName evidence="3">ATP-binding protein</fullName>
    </submittedName>
</protein>
<proteinExistence type="predicted"/>
<dbReference type="PANTHER" id="PTHR30050">
    <property type="entry name" value="CHROMOSOMAL REPLICATION INITIATOR PROTEIN DNAA"/>
    <property type="match status" value="1"/>
</dbReference>
<feature type="coiled-coil region" evidence="1">
    <location>
        <begin position="63"/>
        <end position="90"/>
    </location>
</feature>
<dbReference type="Proteomes" id="UP000604730">
    <property type="component" value="Unassembled WGS sequence"/>
</dbReference>
<dbReference type="InterPro" id="IPR027417">
    <property type="entry name" value="P-loop_NTPase"/>
</dbReference>
<dbReference type="Gene3D" id="3.40.50.300">
    <property type="entry name" value="P-loop containing nucleotide triphosphate hydrolases"/>
    <property type="match status" value="1"/>
</dbReference>
<keyword evidence="1" id="KW-0175">Coiled coil</keyword>
<dbReference type="PANTHER" id="PTHR30050:SF4">
    <property type="entry name" value="ATP-BINDING PROTEIN RV3427C IN INSERTION SEQUENCE-RELATED"/>
    <property type="match status" value="1"/>
</dbReference>
<dbReference type="NCBIfam" id="NF005304">
    <property type="entry name" value="PRK06835.1"/>
    <property type="match status" value="1"/>
</dbReference>
<dbReference type="CDD" id="cd00009">
    <property type="entry name" value="AAA"/>
    <property type="match status" value="1"/>
</dbReference>
<dbReference type="SUPFAM" id="SSF52540">
    <property type="entry name" value="P-loop containing nucleoside triphosphate hydrolases"/>
    <property type="match status" value="1"/>
</dbReference>
<reference evidence="3 4" key="1">
    <citation type="submission" date="2021-01" db="EMBL/GenBank/DDBJ databases">
        <title>Isolation and description of Catonella massiliensis sp. nov., a novel Catonella species, isolated from a stable periodontitis subject.</title>
        <authorList>
            <person name="Antezack A."/>
            <person name="Boxberger M."/>
            <person name="La Scola B."/>
            <person name="Monnet-Corti V."/>
        </authorList>
    </citation>
    <scope>NUCLEOTIDE SEQUENCE [LARGE SCALE GENOMIC DNA]</scope>
    <source>
        <strain evidence="3 4">Marseille-Q4567</strain>
    </source>
</reference>
<gene>
    <name evidence="3" type="ORF">JJN12_11800</name>
</gene>
<dbReference type="RefSeq" id="WP_208429875.1">
    <property type="nucleotide sequence ID" value="NZ_JAEPRJ010000001.1"/>
</dbReference>
<dbReference type="InterPro" id="IPR002611">
    <property type="entry name" value="IstB_ATP-bd"/>
</dbReference>
<keyword evidence="3" id="KW-0067">ATP-binding</keyword>
<keyword evidence="3" id="KW-0547">Nucleotide-binding</keyword>
<evidence type="ECO:0000259" key="2">
    <source>
        <dbReference type="Pfam" id="PF01695"/>
    </source>
</evidence>
<organism evidence="3 4">
    <name type="scientific">Catonella massiliensis</name>
    <dbReference type="NCBI Taxonomy" id="2799636"/>
    <lineage>
        <taxon>Bacteria</taxon>
        <taxon>Bacillati</taxon>
        <taxon>Bacillota</taxon>
        <taxon>Clostridia</taxon>
        <taxon>Lachnospirales</taxon>
        <taxon>Lachnospiraceae</taxon>
        <taxon>Catonella</taxon>
    </lineage>
</organism>
<dbReference type="GO" id="GO:0005524">
    <property type="term" value="F:ATP binding"/>
    <property type="evidence" value="ECO:0007669"/>
    <property type="project" value="UniProtKB-KW"/>
</dbReference>
<evidence type="ECO:0000313" key="3">
    <source>
        <dbReference type="EMBL" id="MBK5898457.1"/>
    </source>
</evidence>
<keyword evidence="4" id="KW-1185">Reference proteome</keyword>
<evidence type="ECO:0000256" key="1">
    <source>
        <dbReference type="SAM" id="Coils"/>
    </source>
</evidence>
<sequence>MGLTNSDYEAVMREYDSIRYENAELLHNRTKEVYDKIPEIKELEDEVITDFSNLAKEALFLSNESYASSKEELDKKVARLAKKKEELLIAGGFDKTYLNQIYTCPLCKDTGFVDGVKCDCFKAISARLAHTRQSIYLMADESADFKNFRADYYSPDDYDSDTEASSRENALTAYALLKAMADDYDSCSRNFVIYGGVGVGKTFLTSALANSLIQSGHSVVFLTAYRFFNIFEKNTFRRGDADDVEKIPEVEPIFDCDLLVLDDMGTELANTFTNSKLFDCLNERILSNKPTIISSNLSPAHIKANYSDRVFSRLIKHYKFLKLTGADIRMAL</sequence>
<dbReference type="Pfam" id="PF01695">
    <property type="entry name" value="IstB_IS21"/>
    <property type="match status" value="1"/>
</dbReference>
<feature type="domain" description="IstB-like ATP-binding" evidence="2">
    <location>
        <begin position="186"/>
        <end position="325"/>
    </location>
</feature>
<name>A0ABS1J302_9FIRM</name>
<accession>A0ABS1J302</accession>
<dbReference type="EMBL" id="JAEPRJ010000001">
    <property type="protein sequence ID" value="MBK5898457.1"/>
    <property type="molecule type" value="Genomic_DNA"/>
</dbReference>
<comment type="caution">
    <text evidence="3">The sequence shown here is derived from an EMBL/GenBank/DDBJ whole genome shotgun (WGS) entry which is preliminary data.</text>
</comment>
<evidence type="ECO:0000313" key="4">
    <source>
        <dbReference type="Proteomes" id="UP000604730"/>
    </source>
</evidence>